<dbReference type="Gene3D" id="3.90.470.30">
    <property type="match status" value="1"/>
</dbReference>
<dbReference type="Pfam" id="PF18427">
    <property type="entry name" value="DDR_swiveling"/>
    <property type="match status" value="1"/>
</dbReference>
<dbReference type="Proteomes" id="UP000268094">
    <property type="component" value="Unassembled WGS sequence"/>
</dbReference>
<dbReference type="InterPro" id="IPR028975">
    <property type="entry name" value="DDRA_swiveling_dom_sf"/>
</dbReference>
<name>A0A3A8JAS8_9BACT</name>
<dbReference type="InterPro" id="IPR043129">
    <property type="entry name" value="ATPase_NBD"/>
</dbReference>
<dbReference type="Gene3D" id="3.50.30.70">
    <property type="entry name" value="Swiveling domain of dehydratase reactivase alpha subunit"/>
    <property type="match status" value="1"/>
</dbReference>
<dbReference type="Gene3D" id="3.30.420.40">
    <property type="match status" value="2"/>
</dbReference>
<dbReference type="OrthoDB" id="4676896at2"/>
<dbReference type="RefSeq" id="WP_120539402.1">
    <property type="nucleotide sequence ID" value="NZ_RAVZ01000019.1"/>
</dbReference>
<evidence type="ECO:0000259" key="2">
    <source>
        <dbReference type="Pfam" id="PF18427"/>
    </source>
</evidence>
<dbReference type="InterPro" id="IPR040916">
    <property type="entry name" value="DDR_swiveling"/>
</dbReference>
<dbReference type="NCBIfam" id="TIGR04491">
    <property type="entry name" value="reactive_PduG"/>
    <property type="match status" value="1"/>
</dbReference>
<evidence type="ECO:0000259" key="1">
    <source>
        <dbReference type="Pfam" id="PF08841"/>
    </source>
</evidence>
<protein>
    <submittedName>
        <fullName evidence="3">Diol dehydratase reactivase subunit alpha</fullName>
    </submittedName>
</protein>
<dbReference type="SUPFAM" id="SSF53067">
    <property type="entry name" value="Actin-like ATPase domain"/>
    <property type="match status" value="2"/>
</dbReference>
<feature type="domain" description="Diol dehydratase reactivase ATPase-like" evidence="1">
    <location>
        <begin position="285"/>
        <end position="612"/>
    </location>
</feature>
<feature type="domain" description="DD-reactivating factor swiveling" evidence="2">
    <location>
        <begin position="103"/>
        <end position="264"/>
    </location>
</feature>
<dbReference type="InterPro" id="IPR012340">
    <property type="entry name" value="NA-bd_OB-fold"/>
</dbReference>
<dbReference type="InterPro" id="IPR030994">
    <property type="entry name" value="DDR_dom"/>
</dbReference>
<dbReference type="AlphaFoldDB" id="A0A3A8JAS8"/>
<sequence>MGSLKESEAPAARLVAGVDIGNSTTEACIAEVDGQGVRYLGGGIARTSGIKGTTRNVQGVLEAVTGALARAGRPLSALDTVLLNEATPVISGMAMETLTETVITESTMIGHDPATPGGLGLGVGVTVPFSALGERADPAPVIVVIPGDVDYEDAARGLEAARARGVVVRGAMVQRDDARLIGNRLGQPIPIVDEIALIDRVPLGMQAAVEVAPPGHTIRELSNPYGLATLFGLSAEETRLAAPISRALVGSRSAVVIRTPAGDITDRRIPAGSLELIGERTRQTIDVTEGAEAIMRLLRRVQPLQDAVGAPGTNVGGMLARVRDTMAELTGDPPETVHIRDVLAVDTFVPREVRGGLAGEFALESAVALAAMVRTRHGAMARLAEALTRELGCDVRVGGVEADMALKGALTTPGTERPVAVLDLGGGSTDAALINAQGEVRTTHVSGAGDLVTRLIASELGLEDEETAENVKRYPLAKVESLFQLRLENGQVSFFDSPLPAETFARVVALKEHGVLAPVPCRHPLEKIRQIRRDAKRRVFVVNALRALEQVAPGGNLRRLDFVVLLGGSSLDFEIPELIAEATAEYGIVCGTGNVRGTEGPRNAVATGLVAAHAEQSREG</sequence>
<dbReference type="Pfam" id="PF08841">
    <property type="entry name" value="DDR"/>
    <property type="match status" value="1"/>
</dbReference>
<comment type="caution">
    <text evidence="3">The sequence shown here is derived from an EMBL/GenBank/DDBJ whole genome shotgun (WGS) entry which is preliminary data.</text>
</comment>
<accession>A0A3A8JAS8</accession>
<evidence type="ECO:0000313" key="4">
    <source>
        <dbReference type="Proteomes" id="UP000268094"/>
    </source>
</evidence>
<dbReference type="EMBL" id="RAVZ01000019">
    <property type="protein sequence ID" value="RKG92779.1"/>
    <property type="molecule type" value="Genomic_DNA"/>
</dbReference>
<evidence type="ECO:0000313" key="3">
    <source>
        <dbReference type="EMBL" id="RKG92779.1"/>
    </source>
</evidence>
<reference evidence="4" key="1">
    <citation type="submission" date="2018-09" db="EMBL/GenBank/DDBJ databases">
        <authorList>
            <person name="Livingstone P.G."/>
            <person name="Whitworth D.E."/>
        </authorList>
    </citation>
    <scope>NUCLEOTIDE SEQUENCE [LARGE SCALE GENOMIC DNA]</scope>
    <source>
        <strain evidence="4">CA054A</strain>
    </source>
</reference>
<organism evidence="3 4">
    <name type="scientific">Corallococcus terminator</name>
    <dbReference type="NCBI Taxonomy" id="2316733"/>
    <lineage>
        <taxon>Bacteria</taxon>
        <taxon>Pseudomonadati</taxon>
        <taxon>Myxococcota</taxon>
        <taxon>Myxococcia</taxon>
        <taxon>Myxococcales</taxon>
        <taxon>Cystobacterineae</taxon>
        <taxon>Myxococcaceae</taxon>
        <taxon>Corallococcus</taxon>
    </lineage>
</organism>
<gene>
    <name evidence="3" type="ORF">D7V88_04785</name>
</gene>
<dbReference type="SUPFAM" id="SSF82317">
    <property type="entry name" value="Swiveling domain of dehydratase reactivase alpha subunit"/>
    <property type="match status" value="1"/>
</dbReference>
<dbReference type="Gene3D" id="2.40.50.140">
    <property type="entry name" value="Nucleic acid-binding proteins"/>
    <property type="match status" value="1"/>
</dbReference>
<keyword evidence="4" id="KW-1185">Reference proteome</keyword>
<proteinExistence type="predicted"/>
<dbReference type="InterPro" id="IPR009191">
    <property type="entry name" value="DDRA"/>
</dbReference>